<reference evidence="2 3" key="1">
    <citation type="journal article" date="2012" name="Appl. Environ. Microbiol.">
        <title>Short-read sequencing for genomic analysis of the brown rot fungus Fibroporia radiculosa.</title>
        <authorList>
            <person name="Tang J.D."/>
            <person name="Perkins A.D."/>
            <person name="Sonstegard T.S."/>
            <person name="Schroeder S.G."/>
            <person name="Burgess S.C."/>
            <person name="Diehl S.V."/>
        </authorList>
    </citation>
    <scope>NUCLEOTIDE SEQUENCE [LARGE SCALE GENOMIC DNA]</scope>
    <source>
        <strain evidence="2 3">TFFH 294</strain>
    </source>
</reference>
<dbReference type="AlphaFoldDB" id="J4H4B2"/>
<proteinExistence type="predicted"/>
<dbReference type="InParanoid" id="J4H4B2"/>
<dbReference type="HOGENOM" id="CLU_074862_0_0_1"/>
<evidence type="ECO:0000313" key="3">
    <source>
        <dbReference type="Proteomes" id="UP000006352"/>
    </source>
</evidence>
<accession>J4H4B2</accession>
<evidence type="ECO:0000256" key="1">
    <source>
        <dbReference type="SAM" id="MobiDB-lite"/>
    </source>
</evidence>
<organism evidence="2 3">
    <name type="scientific">Fibroporia radiculosa</name>
    <dbReference type="NCBI Taxonomy" id="599839"/>
    <lineage>
        <taxon>Eukaryota</taxon>
        <taxon>Fungi</taxon>
        <taxon>Dikarya</taxon>
        <taxon>Basidiomycota</taxon>
        <taxon>Agaricomycotina</taxon>
        <taxon>Agaricomycetes</taxon>
        <taxon>Polyporales</taxon>
        <taxon>Fibroporiaceae</taxon>
        <taxon>Fibroporia</taxon>
    </lineage>
</organism>
<dbReference type="RefSeq" id="XP_012183972.1">
    <property type="nucleotide sequence ID" value="XM_012328582.1"/>
</dbReference>
<sequence length="219" mass="24350">MSASDEVIASYSGNSSDNAHDLRITSHGKIRAWVEFSLDFLQKNPEKPLSLHTLPAAKGKAPARGEATGGEVQLEAATSATQDKSTRMHTSTSMIPRLVSVVEIIKREYLKTLDPALSDAGKLSGLHQYNEVDALDDIDSGDSIETAEEKRQKELAAVLRGKRHLRQHKIAYMRVTLCRRELPHLLAKGATYQKPQVRALSKSARARLKKRLRKQDMVE</sequence>
<feature type="region of interest" description="Disordered" evidence="1">
    <location>
        <begin position="1"/>
        <end position="20"/>
    </location>
</feature>
<name>J4H4B2_9APHY</name>
<keyword evidence="3" id="KW-1185">Reference proteome</keyword>
<dbReference type="Proteomes" id="UP000006352">
    <property type="component" value="Unassembled WGS sequence"/>
</dbReference>
<dbReference type="EMBL" id="HE797163">
    <property type="protein sequence ID" value="CCM04689.1"/>
    <property type="molecule type" value="Genomic_DNA"/>
</dbReference>
<gene>
    <name evidence="2" type="ORF">FIBRA_06875</name>
</gene>
<dbReference type="GeneID" id="24099600"/>
<dbReference type="OrthoDB" id="424402at2759"/>
<evidence type="ECO:0000313" key="2">
    <source>
        <dbReference type="EMBL" id="CCM04689.1"/>
    </source>
</evidence>
<dbReference type="STRING" id="599839.J4H4B2"/>
<protein>
    <submittedName>
        <fullName evidence="2">Uncharacterized protein</fullName>
    </submittedName>
</protein>